<evidence type="ECO:0000313" key="5">
    <source>
        <dbReference type="EMBL" id="PIO99276.1"/>
    </source>
</evidence>
<dbReference type="Pfam" id="PF08220">
    <property type="entry name" value="HTH_DeoR"/>
    <property type="match status" value="1"/>
</dbReference>
<reference evidence="5 6" key="1">
    <citation type="submission" date="2017-08" db="EMBL/GenBank/DDBJ databases">
        <title>Pleomorphomonas carboxidotrophicus sp. nov., a new mesophilic hydrogenogenic carboxidotroph.</title>
        <authorList>
            <person name="Esquivel-Elizondo S."/>
            <person name="Krajmalnik-Brown R."/>
            <person name="Maldonado J."/>
        </authorList>
    </citation>
    <scope>NUCLEOTIDE SEQUENCE [LARGE SCALE GENOMIC DNA]</scope>
    <source>
        <strain evidence="5 6">SVCO-16</strain>
    </source>
</reference>
<gene>
    <name evidence="5" type="ORF">CJ014_10485</name>
</gene>
<evidence type="ECO:0000256" key="1">
    <source>
        <dbReference type="ARBA" id="ARBA00023015"/>
    </source>
</evidence>
<dbReference type="InterPro" id="IPR050313">
    <property type="entry name" value="Carb_Metab_HTH_regulators"/>
</dbReference>
<dbReference type="SMART" id="SM00420">
    <property type="entry name" value="HTH_DEOR"/>
    <property type="match status" value="1"/>
</dbReference>
<accession>A0A2G9WX36</accession>
<evidence type="ECO:0000313" key="6">
    <source>
        <dbReference type="Proteomes" id="UP000231070"/>
    </source>
</evidence>
<protein>
    <recommendedName>
        <fullName evidence="4">HTH deoR-type domain-containing protein</fullName>
    </recommendedName>
</protein>
<dbReference type="SUPFAM" id="SSF100950">
    <property type="entry name" value="NagB/RpiA/CoA transferase-like"/>
    <property type="match status" value="1"/>
</dbReference>
<dbReference type="GO" id="GO:0003677">
    <property type="term" value="F:DNA binding"/>
    <property type="evidence" value="ECO:0007669"/>
    <property type="project" value="UniProtKB-KW"/>
</dbReference>
<proteinExistence type="predicted"/>
<dbReference type="InterPro" id="IPR001034">
    <property type="entry name" value="DeoR_HTH"/>
</dbReference>
<dbReference type="GO" id="GO:0003700">
    <property type="term" value="F:DNA-binding transcription factor activity"/>
    <property type="evidence" value="ECO:0007669"/>
    <property type="project" value="InterPro"/>
</dbReference>
<keyword evidence="1" id="KW-0805">Transcription regulation</keyword>
<keyword evidence="2" id="KW-0238">DNA-binding</keyword>
<dbReference type="SMART" id="SM01134">
    <property type="entry name" value="DeoRC"/>
    <property type="match status" value="1"/>
</dbReference>
<dbReference type="Proteomes" id="UP000231070">
    <property type="component" value="Unassembled WGS sequence"/>
</dbReference>
<comment type="caution">
    <text evidence="5">The sequence shown here is derived from an EMBL/GenBank/DDBJ whole genome shotgun (WGS) entry which is preliminary data.</text>
</comment>
<dbReference type="Pfam" id="PF00455">
    <property type="entry name" value="DeoRC"/>
    <property type="match status" value="1"/>
</dbReference>
<dbReference type="InterPro" id="IPR018356">
    <property type="entry name" value="Tscrpt_reg_HTH_DeoR_CS"/>
</dbReference>
<evidence type="ECO:0000259" key="4">
    <source>
        <dbReference type="PROSITE" id="PS51000"/>
    </source>
</evidence>
<keyword evidence="3" id="KW-0804">Transcription</keyword>
<dbReference type="PROSITE" id="PS51000">
    <property type="entry name" value="HTH_DEOR_2"/>
    <property type="match status" value="1"/>
</dbReference>
<dbReference type="AlphaFoldDB" id="A0A2G9WX36"/>
<dbReference type="InterPro" id="IPR014036">
    <property type="entry name" value="DeoR-like_C"/>
</dbReference>
<evidence type="ECO:0000256" key="3">
    <source>
        <dbReference type="ARBA" id="ARBA00023163"/>
    </source>
</evidence>
<dbReference type="OrthoDB" id="31600at2"/>
<keyword evidence="6" id="KW-1185">Reference proteome</keyword>
<sequence>MKSRDRREQFVKKAERLGRLEDRLREAGVLHLSDAAGHLGVSEMTVRRDLASAPHLFNYLGGYILPAGGERTTTYRLDAEADTHAEAKELACRKAARLVEPDDTIFIDCGTTTPRMTEYLPVTGKLTVITYAMNVAERVMKRPNTNLILLGGLFHASSQTFSGDEALRTVERLGISKAFLSAGGLHSQHGATCSNFHEVPIKQAVLARAGLSYVVIDSSKLEKIKPAFFATTDQFDEIITE</sequence>
<evidence type="ECO:0000256" key="2">
    <source>
        <dbReference type="ARBA" id="ARBA00023125"/>
    </source>
</evidence>
<name>A0A2G9WX36_9HYPH</name>
<dbReference type="PANTHER" id="PTHR30363">
    <property type="entry name" value="HTH-TYPE TRANSCRIPTIONAL REGULATOR SRLR-RELATED"/>
    <property type="match status" value="1"/>
</dbReference>
<dbReference type="PANTHER" id="PTHR30363:SF8">
    <property type="entry name" value="DEOXYRIBOSE OPERON REPRESSOR"/>
    <property type="match status" value="1"/>
</dbReference>
<dbReference type="PROSITE" id="PS00894">
    <property type="entry name" value="HTH_DEOR_1"/>
    <property type="match status" value="1"/>
</dbReference>
<dbReference type="EMBL" id="NQVN01000005">
    <property type="protein sequence ID" value="PIO99276.1"/>
    <property type="molecule type" value="Genomic_DNA"/>
</dbReference>
<dbReference type="InterPro" id="IPR037171">
    <property type="entry name" value="NagB/RpiA_transferase-like"/>
</dbReference>
<feature type="domain" description="HTH deoR-type" evidence="4">
    <location>
        <begin position="13"/>
        <end position="72"/>
    </location>
</feature>
<organism evidence="5 6">
    <name type="scientific">Pleomorphomonas carboxyditropha</name>
    <dbReference type="NCBI Taxonomy" id="2023338"/>
    <lineage>
        <taxon>Bacteria</taxon>
        <taxon>Pseudomonadati</taxon>
        <taxon>Pseudomonadota</taxon>
        <taxon>Alphaproteobacteria</taxon>
        <taxon>Hyphomicrobiales</taxon>
        <taxon>Pleomorphomonadaceae</taxon>
        <taxon>Pleomorphomonas</taxon>
    </lineage>
</organism>